<reference evidence="2" key="1">
    <citation type="submission" date="2014-09" db="EMBL/GenBank/DDBJ databases">
        <authorList>
            <person name="Sharma Rahul"/>
            <person name="Thines Marco"/>
        </authorList>
    </citation>
    <scope>NUCLEOTIDE SEQUENCE [LARGE SCALE GENOMIC DNA]</scope>
</reference>
<keyword evidence="2" id="KW-1185">Reference proteome</keyword>
<dbReference type="Proteomes" id="UP000054928">
    <property type="component" value="Unassembled WGS sequence"/>
</dbReference>
<name>A0A0P1AUI0_PLAHL</name>
<organism evidence="1 2">
    <name type="scientific">Plasmopara halstedii</name>
    <name type="common">Downy mildew of sunflower</name>
    <dbReference type="NCBI Taxonomy" id="4781"/>
    <lineage>
        <taxon>Eukaryota</taxon>
        <taxon>Sar</taxon>
        <taxon>Stramenopiles</taxon>
        <taxon>Oomycota</taxon>
        <taxon>Peronosporomycetes</taxon>
        <taxon>Peronosporales</taxon>
        <taxon>Peronosporaceae</taxon>
        <taxon>Plasmopara</taxon>
    </lineage>
</organism>
<proteinExistence type="predicted"/>
<sequence length="59" mass="6300">MLLCSNVVKELEIPLLRSHGMSLAHQAQAVSSKQAPSPVAMEKDNLRAELDQVSSVNAG</sequence>
<dbReference type="RefSeq" id="XP_024581395.1">
    <property type="nucleotide sequence ID" value="XM_024715726.1"/>
</dbReference>
<evidence type="ECO:0000313" key="2">
    <source>
        <dbReference type="Proteomes" id="UP000054928"/>
    </source>
</evidence>
<dbReference type="GeneID" id="36396404"/>
<protein>
    <submittedName>
        <fullName evidence="1">Uncharacterized protein</fullName>
    </submittedName>
</protein>
<dbReference type="EMBL" id="CCYD01001406">
    <property type="protein sequence ID" value="CEG45026.1"/>
    <property type="molecule type" value="Genomic_DNA"/>
</dbReference>
<dbReference type="AlphaFoldDB" id="A0A0P1AUI0"/>
<accession>A0A0P1AUI0</accession>
<evidence type="ECO:0000313" key="1">
    <source>
        <dbReference type="EMBL" id="CEG45026.1"/>
    </source>
</evidence>